<dbReference type="OrthoDB" id="21449at2759"/>
<protein>
    <submittedName>
        <fullName evidence="4">Bromodomain</fullName>
    </submittedName>
</protein>
<dbReference type="InterPro" id="IPR036427">
    <property type="entry name" value="Bromodomain-like_sf"/>
</dbReference>
<comment type="caution">
    <text evidence="4">The sequence shown here is derived from an EMBL/GenBank/DDBJ whole genome shotgun (WGS) entry which is preliminary data.</text>
</comment>
<dbReference type="AlphaFoldDB" id="A0A8J6B227"/>
<evidence type="ECO:0000259" key="3">
    <source>
        <dbReference type="PROSITE" id="PS50014"/>
    </source>
</evidence>
<keyword evidence="1 2" id="KW-0103">Bromodomain</keyword>
<dbReference type="EMBL" id="JAHDYR010000057">
    <property type="protein sequence ID" value="KAG9391322.1"/>
    <property type="molecule type" value="Genomic_DNA"/>
</dbReference>
<dbReference type="Proteomes" id="UP000717585">
    <property type="component" value="Unassembled WGS sequence"/>
</dbReference>
<keyword evidence="5" id="KW-1185">Reference proteome</keyword>
<evidence type="ECO:0000256" key="2">
    <source>
        <dbReference type="PROSITE-ProRule" id="PRU00035"/>
    </source>
</evidence>
<sequence>MSSDVDMESSDDAVTYTMNDQRSLVLLALVGHFKAVVPSIRMWKLISVNFRALFDDDETREYITPDTAKNLVADLLELSPEKLSNGVDEDTLQLAWNERAEARQTELEEIERALLPLIKSDSAKPPVRPRAPASTADPMTDEYWATLDVPEYFRADNSARWPYHLSLAQFRSLMEQGEQYDLAASGEQLNADKQAILTALMGGKYNSLFIAPVDTAQYPVYDNFVLRPTCYGDVQKSIGMADGATLEMMRDLTVIFANCLVFNHAFTELGRQAAYTRRDMFSIMSETWARGQ</sequence>
<dbReference type="Pfam" id="PF00439">
    <property type="entry name" value="Bromodomain"/>
    <property type="match status" value="1"/>
</dbReference>
<evidence type="ECO:0000256" key="1">
    <source>
        <dbReference type="ARBA" id="ARBA00023117"/>
    </source>
</evidence>
<evidence type="ECO:0000313" key="4">
    <source>
        <dbReference type="EMBL" id="KAG9391322.1"/>
    </source>
</evidence>
<gene>
    <name evidence="4" type="ORF">J8273_7606</name>
</gene>
<organism evidence="4 5">
    <name type="scientific">Carpediemonas membranifera</name>
    <dbReference type="NCBI Taxonomy" id="201153"/>
    <lineage>
        <taxon>Eukaryota</taxon>
        <taxon>Metamonada</taxon>
        <taxon>Carpediemonas-like organisms</taxon>
        <taxon>Carpediemonas</taxon>
    </lineage>
</organism>
<proteinExistence type="predicted"/>
<reference evidence="4" key="1">
    <citation type="submission" date="2021-05" db="EMBL/GenBank/DDBJ databases">
        <title>A free-living protist that lacks canonical eukaryotic 1 DNA replication and segregation systems.</title>
        <authorList>
            <person name="Salas-Leiva D.E."/>
            <person name="Tromer E.C."/>
            <person name="Curtis B.A."/>
            <person name="Jerlstrom-Hultqvist J."/>
            <person name="Kolisko M."/>
            <person name="Yi Z."/>
            <person name="Salas-Leiva J.S."/>
            <person name="Gallot-Lavallee L."/>
            <person name="Kops G.J.P.L."/>
            <person name="Archibald J.M."/>
            <person name="Simpson A.G.B."/>
            <person name="Roger A.J."/>
        </authorList>
    </citation>
    <scope>NUCLEOTIDE SEQUENCE</scope>
    <source>
        <strain evidence="4">BICM</strain>
    </source>
</reference>
<dbReference type="Gene3D" id="1.20.920.10">
    <property type="entry name" value="Bromodomain-like"/>
    <property type="match status" value="1"/>
</dbReference>
<evidence type="ECO:0000313" key="5">
    <source>
        <dbReference type="Proteomes" id="UP000717585"/>
    </source>
</evidence>
<name>A0A8J6B227_9EUKA</name>
<accession>A0A8J6B227</accession>
<dbReference type="PROSITE" id="PS50014">
    <property type="entry name" value="BROMODOMAIN_2"/>
    <property type="match status" value="1"/>
</dbReference>
<dbReference type="SUPFAM" id="SSF47370">
    <property type="entry name" value="Bromodomain"/>
    <property type="match status" value="1"/>
</dbReference>
<dbReference type="InterPro" id="IPR001487">
    <property type="entry name" value="Bromodomain"/>
</dbReference>
<feature type="domain" description="Bromo" evidence="3">
    <location>
        <begin position="201"/>
        <end position="270"/>
    </location>
</feature>